<feature type="transmembrane region" description="Helical" evidence="1">
    <location>
        <begin position="45"/>
        <end position="78"/>
    </location>
</feature>
<dbReference type="Proteomes" id="UP000031419">
    <property type="component" value="Unassembled WGS sequence"/>
</dbReference>
<evidence type="ECO:0000313" key="3">
    <source>
        <dbReference type="Proteomes" id="UP000031419"/>
    </source>
</evidence>
<evidence type="ECO:0000256" key="1">
    <source>
        <dbReference type="SAM" id="Phobius"/>
    </source>
</evidence>
<reference evidence="2 3" key="1">
    <citation type="submission" date="2014-06" db="EMBL/GenBank/DDBJ databases">
        <title>Saccharopolyspora rectivirgula DSM-43113 Genome sequencing.</title>
        <authorList>
            <person name="Barrera C."/>
            <person name="Millon L."/>
            <person name="Rognon B."/>
            <person name="Zaugg C."/>
            <person name="Monod M."/>
        </authorList>
    </citation>
    <scope>NUCLEOTIDE SEQUENCE [LARGE SCALE GENOMIC DNA]</scope>
    <source>
        <strain evidence="2 3">DSM 43113</strain>
    </source>
</reference>
<dbReference type="EMBL" id="JNVU01000017">
    <property type="protein sequence ID" value="KEI45017.1"/>
    <property type="molecule type" value="Genomic_DNA"/>
</dbReference>
<organism evidence="2 3">
    <name type="scientific">Saccharopolyspora rectivirgula</name>
    <dbReference type="NCBI Taxonomy" id="28042"/>
    <lineage>
        <taxon>Bacteria</taxon>
        <taxon>Bacillati</taxon>
        <taxon>Actinomycetota</taxon>
        <taxon>Actinomycetes</taxon>
        <taxon>Pseudonocardiales</taxon>
        <taxon>Pseudonocardiaceae</taxon>
        <taxon>Saccharopolyspora</taxon>
    </lineage>
</organism>
<evidence type="ECO:0000313" key="2">
    <source>
        <dbReference type="EMBL" id="KEI45017.1"/>
    </source>
</evidence>
<sequence length="88" mass="9834">MLPKDERRRLKEIEDQLAGDDPKLAQRLSGANSMRLAWARLNPRLVLVIATALLALLCLVLGEGAGFFLAGVLAVMIFVFRNWRVQSE</sequence>
<protein>
    <recommendedName>
        <fullName evidence="4">DUF3040 domain-containing protein</fullName>
    </recommendedName>
</protein>
<dbReference type="OrthoDB" id="3700678at2"/>
<dbReference type="Pfam" id="PF11239">
    <property type="entry name" value="DUF3040"/>
    <property type="match status" value="1"/>
</dbReference>
<dbReference type="InterPro" id="IPR021401">
    <property type="entry name" value="DUF3040"/>
</dbReference>
<gene>
    <name evidence="2" type="ORF">GU90_07385</name>
</gene>
<keyword evidence="3" id="KW-1185">Reference proteome</keyword>
<evidence type="ECO:0008006" key="4">
    <source>
        <dbReference type="Google" id="ProtNLM"/>
    </source>
</evidence>
<dbReference type="AlphaFoldDB" id="A0A073B155"/>
<keyword evidence="1" id="KW-0472">Membrane</keyword>
<keyword evidence="1" id="KW-1133">Transmembrane helix</keyword>
<accession>A0A073B155</accession>
<dbReference type="eggNOG" id="ENOG502ZDFM">
    <property type="taxonomic scope" value="Bacteria"/>
</dbReference>
<dbReference type="RefSeq" id="WP_029721242.1">
    <property type="nucleotide sequence ID" value="NZ_JAJUIW010000006.1"/>
</dbReference>
<keyword evidence="1" id="KW-0812">Transmembrane</keyword>
<comment type="caution">
    <text evidence="2">The sequence shown here is derived from an EMBL/GenBank/DDBJ whole genome shotgun (WGS) entry which is preliminary data.</text>
</comment>
<name>A0A073B155_9PSEU</name>
<proteinExistence type="predicted"/>